<dbReference type="InterPro" id="IPR046342">
    <property type="entry name" value="CBS_dom_sf"/>
</dbReference>
<evidence type="ECO:0000313" key="6">
    <source>
        <dbReference type="Proteomes" id="UP000274429"/>
    </source>
</evidence>
<dbReference type="OrthoDB" id="44789at2759"/>
<evidence type="ECO:0000313" key="7">
    <source>
        <dbReference type="WBParaSite" id="TTAC_0000431601-mRNA-1"/>
    </source>
</evidence>
<gene>
    <name evidence="5" type="ORF">TTAC_LOCUS4300</name>
</gene>
<dbReference type="GO" id="GO:0010008">
    <property type="term" value="C:endosome membrane"/>
    <property type="evidence" value="ECO:0007669"/>
    <property type="project" value="UniProtKB-SubCell"/>
</dbReference>
<dbReference type="GO" id="GO:0005886">
    <property type="term" value="C:plasma membrane"/>
    <property type="evidence" value="ECO:0007669"/>
    <property type="project" value="TreeGrafter"/>
</dbReference>
<evidence type="ECO:0000259" key="4">
    <source>
        <dbReference type="PROSITE" id="PS51371"/>
    </source>
</evidence>
<keyword evidence="2" id="KW-0406">Ion transport</keyword>
<evidence type="ECO:0000256" key="1">
    <source>
        <dbReference type="ARBA" id="ARBA00004337"/>
    </source>
</evidence>
<name>A0A0R3WU76_HYDTA</name>
<reference evidence="5 6" key="2">
    <citation type="submission" date="2018-11" db="EMBL/GenBank/DDBJ databases">
        <authorList>
            <consortium name="Pathogen Informatics"/>
        </authorList>
    </citation>
    <scope>NUCLEOTIDE SEQUENCE [LARGE SCALE GENOMIC DNA]</scope>
</reference>
<dbReference type="Proteomes" id="UP000274429">
    <property type="component" value="Unassembled WGS sequence"/>
</dbReference>
<keyword evidence="2" id="KW-0813">Transport</keyword>
<dbReference type="AlphaFoldDB" id="A0A0R3WU76"/>
<keyword evidence="3" id="KW-0129">CBS domain</keyword>
<keyword evidence="6" id="KW-1185">Reference proteome</keyword>
<accession>A0A0R3WU76</accession>
<dbReference type="PANTHER" id="PTHR45711:SF6">
    <property type="entry name" value="CHLORIDE CHANNEL PROTEIN"/>
    <property type="match status" value="1"/>
</dbReference>
<evidence type="ECO:0000313" key="5">
    <source>
        <dbReference type="EMBL" id="VDM24636.1"/>
    </source>
</evidence>
<comment type="subcellular location">
    <subcellularLocation>
        <location evidence="1">Endosome membrane</location>
        <topology evidence="1">Multi-pass membrane protein</topology>
    </subcellularLocation>
</comment>
<organism evidence="7">
    <name type="scientific">Hydatigena taeniaeformis</name>
    <name type="common">Feline tapeworm</name>
    <name type="synonym">Taenia taeniaeformis</name>
    <dbReference type="NCBI Taxonomy" id="6205"/>
    <lineage>
        <taxon>Eukaryota</taxon>
        <taxon>Metazoa</taxon>
        <taxon>Spiralia</taxon>
        <taxon>Lophotrochozoa</taxon>
        <taxon>Platyhelminthes</taxon>
        <taxon>Cestoda</taxon>
        <taxon>Eucestoda</taxon>
        <taxon>Cyclophyllidea</taxon>
        <taxon>Taeniidae</taxon>
        <taxon>Hydatigera</taxon>
    </lineage>
</organism>
<proteinExistence type="predicted"/>
<feature type="domain" description="CBS" evidence="4">
    <location>
        <begin position="89"/>
        <end position="142"/>
    </location>
</feature>
<reference evidence="7" key="1">
    <citation type="submission" date="2017-02" db="UniProtKB">
        <authorList>
            <consortium name="WormBaseParasite"/>
        </authorList>
    </citation>
    <scope>IDENTIFICATION</scope>
</reference>
<dbReference type="PROSITE" id="PS51371">
    <property type="entry name" value="CBS"/>
    <property type="match status" value="2"/>
</dbReference>
<dbReference type="SUPFAM" id="SSF54631">
    <property type="entry name" value="CBS-domain pair"/>
    <property type="match status" value="1"/>
</dbReference>
<sequence length="142" mass="16101">MRVKEVEELLQRSEHNGFPVVESLASRHLVGFVSRMDLIKALDLDRPHSSRRYSFNSIVCFTDRTPLLDQSNRMDNPEAFPLLADVRNIVDLSPTTLTQATPASTIFDVFRSLGLRQVLVTNLGRVTGIITKKDLLRFLDDC</sequence>
<dbReference type="WBParaSite" id="TTAC_0000431601-mRNA-1">
    <property type="protein sequence ID" value="TTAC_0000431601-mRNA-1"/>
    <property type="gene ID" value="TTAC_0000431601"/>
</dbReference>
<dbReference type="EMBL" id="UYWX01004110">
    <property type="protein sequence ID" value="VDM24636.1"/>
    <property type="molecule type" value="Genomic_DNA"/>
</dbReference>
<protein>
    <submittedName>
        <fullName evidence="7">CBS domain-containing protein</fullName>
    </submittedName>
</protein>
<dbReference type="Pfam" id="PF00571">
    <property type="entry name" value="CBS"/>
    <property type="match status" value="2"/>
</dbReference>
<dbReference type="InterPro" id="IPR000644">
    <property type="entry name" value="CBS_dom"/>
</dbReference>
<feature type="domain" description="CBS" evidence="4">
    <location>
        <begin position="1"/>
        <end position="50"/>
    </location>
</feature>
<dbReference type="STRING" id="6205.A0A0R3WU76"/>
<dbReference type="SMART" id="SM00116">
    <property type="entry name" value="CBS"/>
    <property type="match status" value="2"/>
</dbReference>
<dbReference type="GO" id="GO:0005247">
    <property type="term" value="F:voltage-gated chloride channel activity"/>
    <property type="evidence" value="ECO:0007669"/>
    <property type="project" value="TreeGrafter"/>
</dbReference>
<evidence type="ECO:0000256" key="2">
    <source>
        <dbReference type="ARBA" id="ARBA00023065"/>
    </source>
</evidence>
<dbReference type="PANTHER" id="PTHR45711">
    <property type="entry name" value="CHLORIDE CHANNEL PROTEIN"/>
    <property type="match status" value="1"/>
</dbReference>
<dbReference type="Gene3D" id="3.10.580.20">
    <property type="match status" value="1"/>
</dbReference>
<dbReference type="CDD" id="cd04591">
    <property type="entry name" value="CBS_pair_voltage-gated_CLC_euk_bac"/>
    <property type="match status" value="1"/>
</dbReference>
<evidence type="ECO:0000256" key="3">
    <source>
        <dbReference type="PROSITE-ProRule" id="PRU00703"/>
    </source>
</evidence>